<dbReference type="GO" id="GO:0006108">
    <property type="term" value="P:malate metabolic process"/>
    <property type="evidence" value="ECO:0007669"/>
    <property type="project" value="TreeGrafter"/>
</dbReference>
<dbReference type="PANTHER" id="PTHR23406">
    <property type="entry name" value="MALIC ENZYME-RELATED"/>
    <property type="match status" value="1"/>
</dbReference>
<dbReference type="STRING" id="33114.A0A2G2WSU4"/>
<dbReference type="SUPFAM" id="SSF53223">
    <property type="entry name" value="Aminoacid dehydrogenase-like, N-terminal domain"/>
    <property type="match status" value="1"/>
</dbReference>
<dbReference type="InterPro" id="IPR037062">
    <property type="entry name" value="Malic_N_dom_sf"/>
</dbReference>
<evidence type="ECO:0000259" key="1">
    <source>
        <dbReference type="Pfam" id="PF00390"/>
    </source>
</evidence>
<dbReference type="Pfam" id="PF00390">
    <property type="entry name" value="malic"/>
    <property type="match status" value="1"/>
</dbReference>
<name>A0A2G2WSU4_CAPBA</name>
<gene>
    <name evidence="2" type="ORF">CQW23_12523</name>
</gene>
<dbReference type="Proteomes" id="UP000224567">
    <property type="component" value="Unassembled WGS sequence"/>
</dbReference>
<organism evidence="2 3">
    <name type="scientific">Capsicum baccatum</name>
    <name type="common">Peruvian pepper</name>
    <dbReference type="NCBI Taxonomy" id="33114"/>
    <lineage>
        <taxon>Eukaryota</taxon>
        <taxon>Viridiplantae</taxon>
        <taxon>Streptophyta</taxon>
        <taxon>Embryophyta</taxon>
        <taxon>Tracheophyta</taxon>
        <taxon>Spermatophyta</taxon>
        <taxon>Magnoliopsida</taxon>
        <taxon>eudicotyledons</taxon>
        <taxon>Gunneridae</taxon>
        <taxon>Pentapetalae</taxon>
        <taxon>asterids</taxon>
        <taxon>lamiids</taxon>
        <taxon>Solanales</taxon>
        <taxon>Solanaceae</taxon>
        <taxon>Solanoideae</taxon>
        <taxon>Capsiceae</taxon>
        <taxon>Capsicum</taxon>
    </lineage>
</organism>
<proteinExistence type="predicted"/>
<dbReference type="AlphaFoldDB" id="A0A2G2WSU4"/>
<reference evidence="2 3" key="1">
    <citation type="journal article" date="2017" name="Genome Biol.">
        <title>New reference genome sequences of hot pepper reveal the massive evolution of plant disease-resistance genes by retroduplication.</title>
        <authorList>
            <person name="Kim S."/>
            <person name="Park J."/>
            <person name="Yeom S.I."/>
            <person name="Kim Y.M."/>
            <person name="Seo E."/>
            <person name="Kim K.T."/>
            <person name="Kim M.S."/>
            <person name="Lee J.M."/>
            <person name="Cheong K."/>
            <person name="Shin H.S."/>
            <person name="Kim S.B."/>
            <person name="Han K."/>
            <person name="Lee J."/>
            <person name="Park M."/>
            <person name="Lee H.A."/>
            <person name="Lee H.Y."/>
            <person name="Lee Y."/>
            <person name="Oh S."/>
            <person name="Lee J.H."/>
            <person name="Choi E."/>
            <person name="Choi E."/>
            <person name="Lee S.E."/>
            <person name="Jeon J."/>
            <person name="Kim H."/>
            <person name="Choi G."/>
            <person name="Song H."/>
            <person name="Lee J."/>
            <person name="Lee S.C."/>
            <person name="Kwon J.K."/>
            <person name="Lee H.Y."/>
            <person name="Koo N."/>
            <person name="Hong Y."/>
            <person name="Kim R.W."/>
            <person name="Kang W.H."/>
            <person name="Huh J.H."/>
            <person name="Kang B.C."/>
            <person name="Yang T.J."/>
            <person name="Lee Y.H."/>
            <person name="Bennetzen J.L."/>
            <person name="Choi D."/>
        </authorList>
    </citation>
    <scope>NUCLEOTIDE SEQUENCE [LARGE SCALE GENOMIC DNA]</scope>
    <source>
        <strain evidence="3">cv. PBC81</strain>
    </source>
</reference>
<evidence type="ECO:0000313" key="2">
    <source>
        <dbReference type="EMBL" id="PHT48315.1"/>
    </source>
</evidence>
<reference evidence="3" key="2">
    <citation type="journal article" date="2017" name="J. Anim. Genet.">
        <title>Multiple reference genome sequences of hot pepper reveal the massive evolution of plant disease resistance genes by retroduplication.</title>
        <authorList>
            <person name="Kim S."/>
            <person name="Park J."/>
            <person name="Yeom S.-I."/>
            <person name="Kim Y.-M."/>
            <person name="Seo E."/>
            <person name="Kim K.-T."/>
            <person name="Kim M.-S."/>
            <person name="Lee J.M."/>
            <person name="Cheong K."/>
            <person name="Shin H.-S."/>
            <person name="Kim S.-B."/>
            <person name="Han K."/>
            <person name="Lee J."/>
            <person name="Park M."/>
            <person name="Lee H.-A."/>
            <person name="Lee H.-Y."/>
            <person name="Lee Y."/>
            <person name="Oh S."/>
            <person name="Lee J.H."/>
            <person name="Choi E."/>
            <person name="Choi E."/>
            <person name="Lee S.E."/>
            <person name="Jeon J."/>
            <person name="Kim H."/>
            <person name="Choi G."/>
            <person name="Song H."/>
            <person name="Lee J."/>
            <person name="Lee S.-C."/>
            <person name="Kwon J.-K."/>
            <person name="Lee H.-Y."/>
            <person name="Koo N."/>
            <person name="Hong Y."/>
            <person name="Kim R.W."/>
            <person name="Kang W.-H."/>
            <person name="Huh J.H."/>
            <person name="Kang B.-C."/>
            <person name="Yang T.-J."/>
            <person name="Lee Y.-H."/>
            <person name="Bennetzen J.L."/>
            <person name="Choi D."/>
        </authorList>
    </citation>
    <scope>NUCLEOTIDE SEQUENCE [LARGE SCALE GENOMIC DNA]</scope>
    <source>
        <strain evidence="3">cv. PBC81</strain>
    </source>
</reference>
<dbReference type="InterPro" id="IPR012301">
    <property type="entry name" value="Malic_N_dom"/>
</dbReference>
<dbReference type="EMBL" id="MLFT02000005">
    <property type="protein sequence ID" value="PHT48315.1"/>
    <property type="molecule type" value="Genomic_DNA"/>
</dbReference>
<dbReference type="Gene3D" id="3.40.50.10380">
    <property type="entry name" value="Malic enzyme, N-terminal domain"/>
    <property type="match status" value="1"/>
</dbReference>
<protein>
    <recommendedName>
        <fullName evidence="1">Malic enzyme N-terminal domain-containing protein</fullName>
    </recommendedName>
</protein>
<evidence type="ECO:0000313" key="3">
    <source>
        <dbReference type="Proteomes" id="UP000224567"/>
    </source>
</evidence>
<feature type="domain" description="Malic enzyme N-terminal" evidence="1">
    <location>
        <begin position="39"/>
        <end position="93"/>
    </location>
</feature>
<dbReference type="PANTHER" id="PTHR23406:SF76">
    <property type="entry name" value="NADP-DEPENDENT MALIC ENZYME 4, CHLOROPLASTIC"/>
    <property type="match status" value="1"/>
</dbReference>
<dbReference type="GO" id="GO:0009507">
    <property type="term" value="C:chloroplast"/>
    <property type="evidence" value="ECO:0007669"/>
    <property type="project" value="TreeGrafter"/>
</dbReference>
<dbReference type="GO" id="GO:0004473">
    <property type="term" value="F:malate dehydrogenase (decarboxylating) (NADP+) activity"/>
    <property type="evidence" value="ECO:0007669"/>
    <property type="project" value="TreeGrafter"/>
</dbReference>
<comment type="caution">
    <text evidence="2">The sequence shown here is derived from an EMBL/GenBank/DDBJ whole genome shotgun (WGS) entry which is preliminary data.</text>
</comment>
<dbReference type="InterPro" id="IPR046346">
    <property type="entry name" value="Aminoacid_DH-like_N_sf"/>
</dbReference>
<dbReference type="OrthoDB" id="5365701at2759"/>
<keyword evidence="3" id="KW-1185">Reference proteome</keyword>
<sequence length="108" mass="12535">MDMVSQIRCNLWNEHLPLFEEAYVDYKNLLSPQVKKVMNVLRQYDVPLQRYMAMMDLQVLKNCPEKKIQVIVATDGEQILGLGDLGCQVSIAILMTIKIHLDREWGNQ</sequence>
<accession>A0A2G2WSU4</accession>